<dbReference type="Gene3D" id="2.115.10.20">
    <property type="entry name" value="Glycosyl hydrolase domain, family 43"/>
    <property type="match status" value="1"/>
</dbReference>
<comment type="caution">
    <text evidence="9">The sequence shown here is derived from an EMBL/GenBank/DDBJ whole genome shotgun (WGS) entry which is preliminary data.</text>
</comment>
<dbReference type="InterPro" id="IPR051795">
    <property type="entry name" value="Glycosyl_Hydrlase_43"/>
</dbReference>
<feature type="chain" id="PRO_5040410722" evidence="7">
    <location>
        <begin position="17"/>
        <end position="576"/>
    </location>
</feature>
<feature type="signal peptide" evidence="7">
    <location>
        <begin position="1"/>
        <end position="16"/>
    </location>
</feature>
<feature type="active site" description="Proton donor" evidence="4">
    <location>
        <position position="200"/>
    </location>
</feature>
<dbReference type="OrthoDB" id="408373at2759"/>
<evidence type="ECO:0000256" key="1">
    <source>
        <dbReference type="ARBA" id="ARBA00009865"/>
    </source>
</evidence>
<evidence type="ECO:0000256" key="7">
    <source>
        <dbReference type="SAM" id="SignalP"/>
    </source>
</evidence>
<dbReference type="GO" id="GO:0005975">
    <property type="term" value="P:carbohydrate metabolic process"/>
    <property type="evidence" value="ECO:0007669"/>
    <property type="project" value="InterPro"/>
</dbReference>
<dbReference type="InterPro" id="IPR041542">
    <property type="entry name" value="GH43_C2"/>
</dbReference>
<dbReference type="CDD" id="cd18833">
    <property type="entry name" value="GH43_PcXyl-like"/>
    <property type="match status" value="1"/>
</dbReference>
<dbReference type="GO" id="GO:0004553">
    <property type="term" value="F:hydrolase activity, hydrolyzing O-glycosyl compounds"/>
    <property type="evidence" value="ECO:0007669"/>
    <property type="project" value="InterPro"/>
</dbReference>
<proteinExistence type="inferred from homology"/>
<dbReference type="InterPro" id="IPR023296">
    <property type="entry name" value="Glyco_hydro_beta-prop_sf"/>
</dbReference>
<keyword evidence="10" id="KW-1185">Reference proteome</keyword>
<evidence type="ECO:0000256" key="3">
    <source>
        <dbReference type="ARBA" id="ARBA00023295"/>
    </source>
</evidence>
<name>A0A9P9X451_9PEZI</name>
<dbReference type="SUPFAM" id="SSF49899">
    <property type="entry name" value="Concanavalin A-like lectins/glucanases"/>
    <property type="match status" value="1"/>
</dbReference>
<keyword evidence="3 6" id="KW-0326">Glycosidase</keyword>
<feature type="active site" description="Proton acceptor" evidence="4">
    <location>
        <position position="29"/>
    </location>
</feature>
<keyword evidence="2 6" id="KW-0378">Hydrolase</keyword>
<evidence type="ECO:0000313" key="10">
    <source>
        <dbReference type="Proteomes" id="UP001056436"/>
    </source>
</evidence>
<sequence length="576" mass="63656">MKIIALVYLLVAVVEASYFNPVLSGFHPDPSCVHVDETFFCVTSTFTWFPGVPVYSSTDLRHWTLASHVLNRREQLPQLENAPTSQDGLFASTIRHHNKTFYVTTTFVSITSYKEFAMRNLIFSTNNPFNASSWSFPTEFNFTGYDPSLFFDDDNDTVYFTGAAVSSTGTAIALATIDIETGVLGDLSYPWNGTGLGTAEGPHLYKKDDWYYILVAEGGTKESHRGSVSRSRAIYGPYEGNPANPIVAAEHFNSSYIQTVGHADIFQDKATGHWWGVALAVRSGAKFETYPMGRETFLFPVSWPAGDGLWPRLLEPVRGQMMASLPGTYINSSGIPRIDHGVDVVDFAPGSVLPSHWVHIRHPRESAYSISPQGHANTLQLELSSRNLSSVIMPNSTLTRDITFVGRRQTETLFSFSVDLDFKPQLPGEEAGISVYLDEKRHIDFGVTYNNETNGSKLLQIRSYSSNENVAVPQPVTSALPPEYQDRTPIRLEIVASDTTHYTFMAGFPTLCNQKAVDMTIIGHAGTILVSGGYTGVVIGVYGTTNGQAIERKPAAYVSRWRYSGSGQYIDYDLVV</sequence>
<evidence type="ECO:0000256" key="5">
    <source>
        <dbReference type="PIRSR" id="PIRSR606710-2"/>
    </source>
</evidence>
<dbReference type="AlphaFoldDB" id="A0A9P9X451"/>
<dbReference type="PANTHER" id="PTHR42812:SF17">
    <property type="entry name" value="BETA-XYLOSIDASE C-TERMINAL CONCANAVALIN A-LIKE DOMAIN-CONTAINING PROTEIN-RELATED"/>
    <property type="match status" value="1"/>
</dbReference>
<dbReference type="Gene3D" id="2.60.120.200">
    <property type="match status" value="1"/>
</dbReference>
<dbReference type="InterPro" id="IPR013320">
    <property type="entry name" value="ConA-like_dom_sf"/>
</dbReference>
<dbReference type="Pfam" id="PF04616">
    <property type="entry name" value="Glyco_hydro_43"/>
    <property type="match status" value="1"/>
</dbReference>
<evidence type="ECO:0000256" key="2">
    <source>
        <dbReference type="ARBA" id="ARBA00022801"/>
    </source>
</evidence>
<evidence type="ECO:0000256" key="6">
    <source>
        <dbReference type="RuleBase" id="RU361187"/>
    </source>
</evidence>
<accession>A0A9P9X451</accession>
<dbReference type="EMBL" id="SDAQ01000131">
    <property type="protein sequence ID" value="KAI3535644.1"/>
    <property type="molecule type" value="Genomic_DNA"/>
</dbReference>
<comment type="similarity">
    <text evidence="1 6">Belongs to the glycosyl hydrolase 43 family.</text>
</comment>
<feature type="site" description="Important for catalytic activity, responsible for pKa modulation of the active site Glu and correct orientation of both the proton donor and substrate" evidence="5">
    <location>
        <position position="146"/>
    </location>
</feature>
<feature type="domain" description="Beta-xylosidase C-terminal Concanavalin A-like" evidence="8">
    <location>
        <begin position="346"/>
        <end position="555"/>
    </location>
</feature>
<dbReference type="Proteomes" id="UP001056436">
    <property type="component" value="Unassembled WGS sequence"/>
</dbReference>
<organism evidence="9 10">
    <name type="scientific">Colletotrichum abscissum</name>
    <dbReference type="NCBI Taxonomy" id="1671311"/>
    <lineage>
        <taxon>Eukaryota</taxon>
        <taxon>Fungi</taxon>
        <taxon>Dikarya</taxon>
        <taxon>Ascomycota</taxon>
        <taxon>Pezizomycotina</taxon>
        <taxon>Sordariomycetes</taxon>
        <taxon>Hypocreomycetidae</taxon>
        <taxon>Glomerellales</taxon>
        <taxon>Glomerellaceae</taxon>
        <taxon>Colletotrichum</taxon>
        <taxon>Colletotrichum acutatum species complex</taxon>
    </lineage>
</organism>
<reference evidence="9" key="1">
    <citation type="submission" date="2019-01" db="EMBL/GenBank/DDBJ databases">
        <title>Colletotrichum abscissum LGMF1257.</title>
        <authorList>
            <person name="Baroncelli R."/>
        </authorList>
    </citation>
    <scope>NUCLEOTIDE SEQUENCE</scope>
    <source>
        <strain evidence="9">Ca142</strain>
    </source>
</reference>
<dbReference type="Pfam" id="PF17851">
    <property type="entry name" value="GH43_C2"/>
    <property type="match status" value="1"/>
</dbReference>
<dbReference type="PANTHER" id="PTHR42812">
    <property type="entry name" value="BETA-XYLOSIDASE"/>
    <property type="match status" value="1"/>
</dbReference>
<protein>
    <submittedName>
        <fullName evidence="9">Beta-xylosidase</fullName>
    </submittedName>
</protein>
<evidence type="ECO:0000256" key="4">
    <source>
        <dbReference type="PIRSR" id="PIRSR606710-1"/>
    </source>
</evidence>
<evidence type="ECO:0000259" key="8">
    <source>
        <dbReference type="Pfam" id="PF17851"/>
    </source>
</evidence>
<evidence type="ECO:0000313" key="9">
    <source>
        <dbReference type="EMBL" id="KAI3535644.1"/>
    </source>
</evidence>
<dbReference type="InterPro" id="IPR006710">
    <property type="entry name" value="Glyco_hydro_43"/>
</dbReference>
<keyword evidence="7" id="KW-0732">Signal</keyword>
<dbReference type="SUPFAM" id="SSF75005">
    <property type="entry name" value="Arabinanase/levansucrase/invertase"/>
    <property type="match status" value="1"/>
</dbReference>
<gene>
    <name evidence="9" type="ORF">CABS02_12833</name>
</gene>